<name>A0ACA9Q729_9GLOM</name>
<proteinExistence type="predicted"/>
<gene>
    <name evidence="1" type="ORF">RPERSI_LOCUS12233</name>
</gene>
<reference evidence="1" key="1">
    <citation type="submission" date="2021-06" db="EMBL/GenBank/DDBJ databases">
        <authorList>
            <person name="Kallberg Y."/>
            <person name="Tangrot J."/>
            <person name="Rosling A."/>
        </authorList>
    </citation>
    <scope>NUCLEOTIDE SEQUENCE</scope>
    <source>
        <strain evidence="1">MA461A</strain>
    </source>
</reference>
<accession>A0ACA9Q729</accession>
<organism evidence="1 2">
    <name type="scientific">Racocetra persica</name>
    <dbReference type="NCBI Taxonomy" id="160502"/>
    <lineage>
        <taxon>Eukaryota</taxon>
        <taxon>Fungi</taxon>
        <taxon>Fungi incertae sedis</taxon>
        <taxon>Mucoromycota</taxon>
        <taxon>Glomeromycotina</taxon>
        <taxon>Glomeromycetes</taxon>
        <taxon>Diversisporales</taxon>
        <taxon>Gigasporaceae</taxon>
        <taxon>Racocetra</taxon>
    </lineage>
</organism>
<dbReference type="EMBL" id="CAJVQC010026010">
    <property type="protein sequence ID" value="CAG8731784.1"/>
    <property type="molecule type" value="Genomic_DNA"/>
</dbReference>
<evidence type="ECO:0000313" key="2">
    <source>
        <dbReference type="Proteomes" id="UP000789920"/>
    </source>
</evidence>
<feature type="non-terminal residue" evidence="1">
    <location>
        <position position="1"/>
    </location>
</feature>
<keyword evidence="2" id="KW-1185">Reference proteome</keyword>
<comment type="caution">
    <text evidence="1">The sequence shown here is derived from an EMBL/GenBank/DDBJ whole genome shotgun (WGS) entry which is preliminary data.</text>
</comment>
<evidence type="ECO:0000313" key="1">
    <source>
        <dbReference type="EMBL" id="CAG8731784.1"/>
    </source>
</evidence>
<sequence length="100" mass="11509">VNGLNPDIVRTIPERLKRLNLKKIQVVEKPLSLSHRNMISGEQLMDEQNLLLKTVEAYRVIMKVAIGCTDEEYDKLKSDITAEVKTIDMYIMCIKTFGQK</sequence>
<protein>
    <submittedName>
        <fullName evidence="1">26372_t:CDS:1</fullName>
    </submittedName>
</protein>
<dbReference type="Proteomes" id="UP000789920">
    <property type="component" value="Unassembled WGS sequence"/>
</dbReference>